<reference evidence="2 3" key="1">
    <citation type="submission" date="2024-09" db="EMBL/GenBank/DDBJ databases">
        <authorList>
            <person name="Sun Q."/>
            <person name="Mori K."/>
        </authorList>
    </citation>
    <scope>NUCLEOTIDE SEQUENCE [LARGE SCALE GENOMIC DNA]</scope>
    <source>
        <strain evidence="2 3">CCM 7659</strain>
    </source>
</reference>
<dbReference type="EMBL" id="JBHMDY010000001">
    <property type="protein sequence ID" value="MFB9258371.1"/>
    <property type="molecule type" value="Genomic_DNA"/>
</dbReference>
<dbReference type="CDD" id="cd06223">
    <property type="entry name" value="PRTases_typeI"/>
    <property type="match status" value="1"/>
</dbReference>
<protein>
    <submittedName>
        <fullName evidence="2">ComF family protein</fullName>
    </submittedName>
</protein>
<evidence type="ECO:0000313" key="3">
    <source>
        <dbReference type="Proteomes" id="UP001589700"/>
    </source>
</evidence>
<dbReference type="Proteomes" id="UP001589700">
    <property type="component" value="Unassembled WGS sequence"/>
</dbReference>
<accession>A0ABV5JL42</accession>
<dbReference type="InterPro" id="IPR051910">
    <property type="entry name" value="ComF/GntX_DNA_util-trans"/>
</dbReference>
<dbReference type="SUPFAM" id="SSF53271">
    <property type="entry name" value="PRTase-like"/>
    <property type="match status" value="1"/>
</dbReference>
<dbReference type="RefSeq" id="WP_380022800.1">
    <property type="nucleotide sequence ID" value="NZ_JBHMDY010000001.1"/>
</dbReference>
<evidence type="ECO:0000256" key="1">
    <source>
        <dbReference type="ARBA" id="ARBA00008007"/>
    </source>
</evidence>
<comment type="caution">
    <text evidence="2">The sequence shown here is derived from an EMBL/GenBank/DDBJ whole genome shotgun (WGS) entry which is preliminary data.</text>
</comment>
<evidence type="ECO:0000313" key="2">
    <source>
        <dbReference type="EMBL" id="MFB9258371.1"/>
    </source>
</evidence>
<dbReference type="PANTHER" id="PTHR47505:SF1">
    <property type="entry name" value="DNA UTILIZATION PROTEIN YHGH"/>
    <property type="match status" value="1"/>
</dbReference>
<gene>
    <name evidence="2" type="ORF">ACFFVD_00960</name>
</gene>
<dbReference type="PANTHER" id="PTHR47505">
    <property type="entry name" value="DNA UTILIZATION PROTEIN YHGH"/>
    <property type="match status" value="1"/>
</dbReference>
<proteinExistence type="inferred from homology"/>
<comment type="similarity">
    <text evidence="1">Belongs to the ComF/GntX family.</text>
</comment>
<organism evidence="2 3">
    <name type="scientific">Dietzia aerolata</name>
    <dbReference type="NCBI Taxonomy" id="595984"/>
    <lineage>
        <taxon>Bacteria</taxon>
        <taxon>Bacillati</taxon>
        <taxon>Actinomycetota</taxon>
        <taxon>Actinomycetes</taxon>
        <taxon>Mycobacteriales</taxon>
        <taxon>Dietziaceae</taxon>
        <taxon>Dietzia</taxon>
    </lineage>
</organism>
<dbReference type="InterPro" id="IPR000836">
    <property type="entry name" value="PRTase_dom"/>
</dbReference>
<dbReference type="InterPro" id="IPR029057">
    <property type="entry name" value="PRTase-like"/>
</dbReference>
<dbReference type="Gene3D" id="3.40.50.2020">
    <property type="match status" value="1"/>
</dbReference>
<sequence>MSQPGRSGRPEPTWGAALADLVVPLECGGCGQPGRRWCDRCAQEMAGPLLRIRTRADLITPAWALARHTGAAANAVSAYKDRGRGDLAVPFGAALAVGVDRLRAAGEIAECGERPVVLIPAPASARARRRRGFDHMRTVVDALAADLVGSTPSDAVTVAPLLRVRGRVRDASGLGAQARTDNLDGRIRRRPSDTPLRASPGAPGTVAALLETPATILVVDDVVTTGATAAACVDALRRGGLTPAGVLALTAA</sequence>
<keyword evidence="3" id="KW-1185">Reference proteome</keyword>
<name>A0ABV5JL42_9ACTN</name>